<evidence type="ECO:0000313" key="3">
    <source>
        <dbReference type="Proteomes" id="UP000188184"/>
    </source>
</evidence>
<protein>
    <recommendedName>
        <fullName evidence="4">DUF2512 family protein</fullName>
    </recommendedName>
</protein>
<accession>A0A1Q2KZN1</accession>
<feature type="transmembrane region" description="Helical" evidence="1">
    <location>
        <begin position="7"/>
        <end position="27"/>
    </location>
</feature>
<organism evidence="2 3">
    <name type="scientific">Planococcus lenghuensis</name>
    <dbReference type="NCBI Taxonomy" id="2213202"/>
    <lineage>
        <taxon>Bacteria</taxon>
        <taxon>Bacillati</taxon>
        <taxon>Bacillota</taxon>
        <taxon>Bacilli</taxon>
        <taxon>Bacillales</taxon>
        <taxon>Caryophanaceae</taxon>
        <taxon>Planococcus</taxon>
    </lineage>
</organism>
<dbReference type="Pfam" id="PF10710">
    <property type="entry name" value="DUF2512"/>
    <property type="match status" value="1"/>
</dbReference>
<feature type="transmembrane region" description="Helical" evidence="1">
    <location>
        <begin position="65"/>
        <end position="84"/>
    </location>
</feature>
<reference evidence="2 3" key="1">
    <citation type="submission" date="2017-02" db="EMBL/GenBank/DDBJ databases">
        <title>The complete genomic sequence of a novel cold adapted crude oil-degrading bacterium Planococcus qaidamina Y42.</title>
        <authorList>
            <person name="Yang R."/>
        </authorList>
    </citation>
    <scope>NUCLEOTIDE SEQUENCE [LARGE SCALE GENOMIC DNA]</scope>
    <source>
        <strain evidence="2 3">Y42</strain>
    </source>
</reference>
<dbReference type="Proteomes" id="UP000188184">
    <property type="component" value="Chromosome"/>
</dbReference>
<evidence type="ECO:0008006" key="4">
    <source>
        <dbReference type="Google" id="ProtNLM"/>
    </source>
</evidence>
<dbReference type="OrthoDB" id="2111682at2"/>
<dbReference type="KEGG" id="pmar:B0X71_11200"/>
<keyword evidence="1" id="KW-0472">Membrane</keyword>
<feature type="transmembrane region" description="Helical" evidence="1">
    <location>
        <begin position="90"/>
        <end position="112"/>
    </location>
</feature>
<keyword evidence="3" id="KW-1185">Reference proteome</keyword>
<dbReference type="RefSeq" id="WP_077589480.1">
    <property type="nucleotide sequence ID" value="NZ_CP019640.1"/>
</dbReference>
<proteinExistence type="predicted"/>
<evidence type="ECO:0000256" key="1">
    <source>
        <dbReference type="SAM" id="Phobius"/>
    </source>
</evidence>
<keyword evidence="1" id="KW-1133">Transmembrane helix</keyword>
<dbReference type="AlphaFoldDB" id="A0A1Q2KZN1"/>
<feature type="transmembrane region" description="Helical" evidence="1">
    <location>
        <begin position="33"/>
        <end position="53"/>
    </location>
</feature>
<gene>
    <name evidence="2" type="ORF">B0X71_11200</name>
</gene>
<sequence length="132" mass="14581">MDHVKAILIKFVMIAVVLLIVLTWIFDVSFGDTLWISAALTLLAYVLGDLVIFRKAGDADDQGKRNMIATVSDIILAFLIVWFLGDAMAVSSDIVTAAIVSAILIGGGEWFFHKYLDRNVFAEKHDRAAQTH</sequence>
<keyword evidence="1" id="KW-0812">Transmembrane</keyword>
<dbReference type="EMBL" id="CP019640">
    <property type="protein sequence ID" value="AQQ53584.1"/>
    <property type="molecule type" value="Genomic_DNA"/>
</dbReference>
<evidence type="ECO:0000313" key="2">
    <source>
        <dbReference type="EMBL" id="AQQ53584.1"/>
    </source>
</evidence>
<name>A0A1Q2KZN1_9BACL</name>
<dbReference type="InterPro" id="IPR019649">
    <property type="entry name" value="DUF2512"/>
</dbReference>